<dbReference type="AlphaFoldDB" id="A0A812NAX8"/>
<dbReference type="InterPro" id="IPR037103">
    <property type="entry name" value="Tubulin/FtsZ-like_C"/>
</dbReference>
<dbReference type="InterPro" id="IPR036525">
    <property type="entry name" value="Tubulin/FtsZ_GTPase_sf"/>
</dbReference>
<dbReference type="GO" id="GO:0005874">
    <property type="term" value="C:microtubule"/>
    <property type="evidence" value="ECO:0007669"/>
    <property type="project" value="UniProtKB-KW"/>
</dbReference>
<organism evidence="6 7">
    <name type="scientific">Symbiodinium natans</name>
    <dbReference type="NCBI Taxonomy" id="878477"/>
    <lineage>
        <taxon>Eukaryota</taxon>
        <taxon>Sar</taxon>
        <taxon>Alveolata</taxon>
        <taxon>Dinophyceae</taxon>
        <taxon>Suessiales</taxon>
        <taxon>Symbiodiniaceae</taxon>
        <taxon>Symbiodinium</taxon>
    </lineage>
</organism>
<evidence type="ECO:0000256" key="4">
    <source>
        <dbReference type="ARBA" id="ARBA00023134"/>
    </source>
</evidence>
<evidence type="ECO:0000313" key="6">
    <source>
        <dbReference type="EMBL" id="CAE7297345.1"/>
    </source>
</evidence>
<keyword evidence="4" id="KW-0342">GTP-binding</keyword>
<dbReference type="Gene3D" id="3.40.50.1440">
    <property type="entry name" value="Tubulin/FtsZ, GTPase domain"/>
    <property type="match status" value="1"/>
</dbReference>
<dbReference type="EMBL" id="CAJNDS010002035">
    <property type="protein sequence ID" value="CAE7297345.1"/>
    <property type="molecule type" value="Genomic_DNA"/>
</dbReference>
<dbReference type="GO" id="GO:0007017">
    <property type="term" value="P:microtubule-based process"/>
    <property type="evidence" value="ECO:0007669"/>
    <property type="project" value="InterPro"/>
</dbReference>
<gene>
    <name evidence="6" type="primary">TUBA1</name>
    <name evidence="6" type="ORF">SNAT2548_LOCUS15655</name>
</gene>
<dbReference type="Gene3D" id="3.30.1330.20">
    <property type="entry name" value="Tubulin/FtsZ, C-terminal domain"/>
    <property type="match status" value="1"/>
</dbReference>
<evidence type="ECO:0000259" key="5">
    <source>
        <dbReference type="Pfam" id="PF03953"/>
    </source>
</evidence>
<dbReference type="InterPro" id="IPR018316">
    <property type="entry name" value="Tubulin/FtsZ_2-layer-sand-dom"/>
</dbReference>
<evidence type="ECO:0000256" key="3">
    <source>
        <dbReference type="ARBA" id="ARBA00022741"/>
    </source>
</evidence>
<keyword evidence="7" id="KW-1185">Reference proteome</keyword>
<dbReference type="Proteomes" id="UP000604046">
    <property type="component" value="Unassembled WGS sequence"/>
</dbReference>
<feature type="domain" description="Tubulin/FtsZ 2-layer sandwich" evidence="5">
    <location>
        <begin position="221"/>
        <end position="293"/>
    </location>
</feature>
<dbReference type="SUPFAM" id="SSF55307">
    <property type="entry name" value="Tubulin C-terminal domain-like"/>
    <property type="match status" value="1"/>
</dbReference>
<keyword evidence="2" id="KW-0493">Microtubule</keyword>
<keyword evidence="3" id="KW-0547">Nucleotide-binding</keyword>
<dbReference type="GO" id="GO:0005525">
    <property type="term" value="F:GTP binding"/>
    <property type="evidence" value="ECO:0007669"/>
    <property type="project" value="UniProtKB-KW"/>
</dbReference>
<evidence type="ECO:0000256" key="2">
    <source>
        <dbReference type="ARBA" id="ARBA00022701"/>
    </source>
</evidence>
<comment type="similarity">
    <text evidence="1">Belongs to the tubulin family.</text>
</comment>
<protein>
    <submittedName>
        <fullName evidence="6">TUBA1 protein</fullName>
    </submittedName>
</protein>
<evidence type="ECO:0000313" key="7">
    <source>
        <dbReference type="Proteomes" id="UP000604046"/>
    </source>
</evidence>
<dbReference type="PANTHER" id="PTHR11588">
    <property type="entry name" value="TUBULIN"/>
    <property type="match status" value="1"/>
</dbReference>
<dbReference type="InterPro" id="IPR000217">
    <property type="entry name" value="Tubulin"/>
</dbReference>
<reference evidence="6" key="1">
    <citation type="submission" date="2021-02" db="EMBL/GenBank/DDBJ databases">
        <authorList>
            <person name="Dougan E. K."/>
            <person name="Rhodes N."/>
            <person name="Thang M."/>
            <person name="Chan C."/>
        </authorList>
    </citation>
    <scope>NUCLEOTIDE SEQUENCE</scope>
</reference>
<evidence type="ECO:0000256" key="1">
    <source>
        <dbReference type="ARBA" id="ARBA00009636"/>
    </source>
</evidence>
<dbReference type="Pfam" id="PF03953">
    <property type="entry name" value="Tubulin_C"/>
    <property type="match status" value="1"/>
</dbReference>
<sequence>MYLTTLRDLTLWCRTFAWRVSLVRQSAAVVLVPRMSCLVLSQSLRPRLYRKITDEFGKKTRHAVTGVPDTALEGDLAPYAACTMLSPALMEYLDLVSFYDRKALLKMAGSKVNGLGLSSPGDSACYGLVARLLSGMTGPLRLAPIINPIEGCRMPTWSTHATNLCSYPRIHFLVPALGGVVAQGMEDFSVPGQAGQEPGFEAAGAALRRGTLSCCNFNRKDAGKSIAVSMFCRGVEQSSVIAKVVEIKTDRNFQFVDWSPTGFAIWSYKDPKSEAPEVAVLENTTAASSIFSSWLTGMENLRESNGQAEQLVGDVGGEMSECMENLAAICKDYEEVGAETCDGEEEDEGEEY</sequence>
<dbReference type="OrthoDB" id="418745at2759"/>
<dbReference type="InterPro" id="IPR008280">
    <property type="entry name" value="Tub_FtsZ_C"/>
</dbReference>
<accession>A0A812NAX8</accession>
<comment type="caution">
    <text evidence="6">The sequence shown here is derived from an EMBL/GenBank/DDBJ whole genome shotgun (WGS) entry which is preliminary data.</text>
</comment>
<proteinExistence type="inferred from homology"/>
<name>A0A812NAX8_9DINO</name>